<organism evidence="7">
    <name type="scientific">Alexandrium monilatum</name>
    <dbReference type="NCBI Taxonomy" id="311494"/>
    <lineage>
        <taxon>Eukaryota</taxon>
        <taxon>Sar</taxon>
        <taxon>Alveolata</taxon>
        <taxon>Dinophyceae</taxon>
        <taxon>Gonyaulacales</taxon>
        <taxon>Pyrocystaceae</taxon>
        <taxon>Alexandrium</taxon>
    </lineage>
</organism>
<reference evidence="7" key="1">
    <citation type="submission" date="2021-01" db="EMBL/GenBank/DDBJ databases">
        <authorList>
            <person name="Corre E."/>
            <person name="Pelletier E."/>
            <person name="Niang G."/>
            <person name="Scheremetjew M."/>
            <person name="Finn R."/>
            <person name="Kale V."/>
            <person name="Holt S."/>
            <person name="Cochrane G."/>
            <person name="Meng A."/>
            <person name="Brown T."/>
            <person name="Cohen L."/>
        </authorList>
    </citation>
    <scope>NUCLEOTIDE SEQUENCE</scope>
    <source>
        <strain evidence="7">CCMP3105</strain>
    </source>
</reference>
<evidence type="ECO:0000256" key="2">
    <source>
        <dbReference type="ARBA" id="ARBA00022737"/>
    </source>
</evidence>
<dbReference type="Pfam" id="PF18051">
    <property type="entry name" value="RPN1_C"/>
    <property type="match status" value="1"/>
</dbReference>
<dbReference type="Gene3D" id="1.25.10.10">
    <property type="entry name" value="Leucine-rich Repeat Variant"/>
    <property type="match status" value="1"/>
</dbReference>
<dbReference type="InterPro" id="IPR002015">
    <property type="entry name" value="Proteasome/cyclosome_rpt"/>
</dbReference>
<accession>A0A7S4T185</accession>
<evidence type="ECO:0000313" key="7">
    <source>
        <dbReference type="EMBL" id="CAE4662736.1"/>
    </source>
</evidence>
<dbReference type="InterPro" id="IPR016643">
    <property type="entry name" value="26S_Psome_Rpn1"/>
</dbReference>
<sequence>MVAEKGTPVAVSVVAKDKEEKEKKDKKKDKDKKEELSEEDRQKKEELELLVQRAQDPDVGVAKLALETMVTELKTSTSSMTSVPKPLKFLRPHYPALTEHYAKMPESSLKSFFADILSILSTTMQKEGSRQSLKYRLNGTKEGLTGWGHEYIRNLSGEIAEEFRERTEKEQDVKELLDLVEEIVPFNMAHNAECDAVDLLCEVDRVQSIVTLCEEATFSRVCLYLQGLANFAATQADKVMYLTVCVTLYLQYKMYPLALRVAIKLNDTKQVANVFSVCNDRLVQKQMAFMISRRRFNHDFDDDDELKEIASGESLSKHFITLAKELDVLEPKLPEQIYKSHLEEKRSTAVLDSAKQNLASSFVNAFVNAGFCKDELMTINDSKWVYKNKEMGMMSTVGSLGALLLWGIDEGLTQIDKYQWSTDPHLKAGALLAFGLVTSGVKNECDPAWALLGEQLEAEDPLLRLAAVVGLGYAYAGSCREDLLETLTPMIVDTACTIECSAMAAVSLGLIFVSSCNDEVAQAILQTLIERQAVEGALSGTWPHFFAVGLGLLYLGQQDTVEATLAALDAITHPVGKYAKLTVEGLAFANSGDVLHVQKMLHCCTEHLEEAEAFHQAAAVLGIGLIACGEEIGSEMSLRSLDHILQYGELPLRRAVPIALALLHLSNPKVTVIDTLSKLSHDADQDVALGAIISMGLIGAGTNNARLAGLLRQLAAYYAKDSSALFMVRIAQGLLYMGKGLLTINPLFSDRFLIDPVALGSLSVLAHAVLQLKNTILGKSHYLLFNIVPAMRPRWLITVDEDLKEIKVPVRVGQAVDVTGQAGRPKQITGFQTRTTPVLLNYMDRAELATEEYLPVTSVLEDFVILKKNPNYKPATME</sequence>
<dbReference type="GO" id="GO:0008540">
    <property type="term" value="C:proteasome regulatory particle, base subcomplex"/>
    <property type="evidence" value="ECO:0007669"/>
    <property type="project" value="TreeGrafter"/>
</dbReference>
<evidence type="ECO:0000256" key="1">
    <source>
        <dbReference type="ARBA" id="ARBA00005460"/>
    </source>
</evidence>
<feature type="domain" description="RPN1 N-terminal" evidence="5">
    <location>
        <begin position="47"/>
        <end position="343"/>
    </location>
</feature>
<dbReference type="Pfam" id="PF01851">
    <property type="entry name" value="PC_rep"/>
    <property type="match status" value="2"/>
</dbReference>
<feature type="compositionally biased region" description="Basic and acidic residues" evidence="4">
    <location>
        <begin position="31"/>
        <end position="46"/>
    </location>
</feature>
<name>A0A7S4T185_9DINO</name>
<dbReference type="GO" id="GO:0005634">
    <property type="term" value="C:nucleus"/>
    <property type="evidence" value="ECO:0007669"/>
    <property type="project" value="TreeGrafter"/>
</dbReference>
<evidence type="ECO:0000259" key="6">
    <source>
        <dbReference type="Pfam" id="PF18051"/>
    </source>
</evidence>
<dbReference type="PANTHER" id="PTHR10943:SF1">
    <property type="entry name" value="26S PROTEASOME NON-ATPASE REGULATORY SUBUNIT 2"/>
    <property type="match status" value="1"/>
</dbReference>
<dbReference type="AlphaFoldDB" id="A0A7S4T185"/>
<gene>
    <name evidence="7" type="ORF">AMON00008_LOCUS60898</name>
</gene>
<feature type="region of interest" description="Disordered" evidence="4">
    <location>
        <begin position="1"/>
        <end position="46"/>
    </location>
</feature>
<keyword evidence="2" id="KW-0677">Repeat</keyword>
<dbReference type="InterPro" id="IPR040892">
    <property type="entry name" value="RPN1_N"/>
</dbReference>
<dbReference type="GO" id="GO:0042176">
    <property type="term" value="P:regulation of protein catabolic process"/>
    <property type="evidence" value="ECO:0007669"/>
    <property type="project" value="InterPro"/>
</dbReference>
<dbReference type="PANTHER" id="PTHR10943">
    <property type="entry name" value="26S PROTEASOME NON-ATPASE REGULATORY SUBUNIT"/>
    <property type="match status" value="1"/>
</dbReference>
<evidence type="ECO:0000256" key="4">
    <source>
        <dbReference type="SAM" id="MobiDB-lite"/>
    </source>
</evidence>
<keyword evidence="3" id="KW-0647">Proteasome</keyword>
<dbReference type="GO" id="GO:0034515">
    <property type="term" value="C:proteasome storage granule"/>
    <property type="evidence" value="ECO:0007669"/>
    <property type="project" value="TreeGrafter"/>
</dbReference>
<protein>
    <submittedName>
        <fullName evidence="7">Uncharacterized protein</fullName>
    </submittedName>
</protein>
<feature type="domain" description="26S proteasome non-ATPase regulatory subunit RPN1 C-terminal" evidence="6">
    <location>
        <begin position="820"/>
        <end position="872"/>
    </location>
</feature>
<dbReference type="InterPro" id="IPR041433">
    <property type="entry name" value="RPN1_C"/>
</dbReference>
<dbReference type="PIRSF" id="PIRSF015965">
    <property type="entry name" value="26S_Psome_Rpn1"/>
    <property type="match status" value="1"/>
</dbReference>
<dbReference type="EMBL" id="HBNR01085079">
    <property type="protein sequence ID" value="CAE4662736.1"/>
    <property type="molecule type" value="Transcribed_RNA"/>
</dbReference>
<evidence type="ECO:0000259" key="5">
    <source>
        <dbReference type="Pfam" id="PF17781"/>
    </source>
</evidence>
<dbReference type="InterPro" id="IPR011989">
    <property type="entry name" value="ARM-like"/>
</dbReference>
<dbReference type="Pfam" id="PF17781">
    <property type="entry name" value="RPN1_RPN2_N"/>
    <property type="match status" value="1"/>
</dbReference>
<proteinExistence type="inferred from homology"/>
<dbReference type="SUPFAM" id="SSF48371">
    <property type="entry name" value="ARM repeat"/>
    <property type="match status" value="1"/>
</dbReference>
<evidence type="ECO:0000256" key="3">
    <source>
        <dbReference type="ARBA" id="ARBA00022942"/>
    </source>
</evidence>
<dbReference type="GO" id="GO:0030234">
    <property type="term" value="F:enzyme regulator activity"/>
    <property type="evidence" value="ECO:0007669"/>
    <property type="project" value="InterPro"/>
</dbReference>
<dbReference type="InterPro" id="IPR016024">
    <property type="entry name" value="ARM-type_fold"/>
</dbReference>
<dbReference type="GO" id="GO:0043161">
    <property type="term" value="P:proteasome-mediated ubiquitin-dependent protein catabolic process"/>
    <property type="evidence" value="ECO:0007669"/>
    <property type="project" value="TreeGrafter"/>
</dbReference>
<comment type="similarity">
    <text evidence="1">Belongs to the proteasome subunit S2 family.</text>
</comment>